<gene>
    <name evidence="3" type="ORF">PY32053_00760</name>
</gene>
<evidence type="ECO:0000313" key="3">
    <source>
        <dbReference type="EMBL" id="AYF00435.1"/>
    </source>
</evidence>
<dbReference type="Pfam" id="PF09669">
    <property type="entry name" value="Phage_pRha"/>
    <property type="match status" value="1"/>
</dbReference>
<protein>
    <submittedName>
        <fullName evidence="3">DNA-binding protein</fullName>
    </submittedName>
</protein>
<keyword evidence="3" id="KW-0238">DNA-binding</keyword>
<accession>A0A386UIC1</accession>
<evidence type="ECO:0000259" key="2">
    <source>
        <dbReference type="Pfam" id="PF03374"/>
    </source>
</evidence>
<feature type="domain" description="Antirepressor protein C-terminal" evidence="2">
    <location>
        <begin position="127"/>
        <end position="228"/>
    </location>
</feature>
<dbReference type="InterPro" id="IPR014054">
    <property type="entry name" value="Phage_regulatory_Rha"/>
</dbReference>
<sequence length="237" mass="26122">MTRSSETSLTAAPSAGHQPLTMSSREIADLCDTRHNQVVETIQRLLASGVLRESRKTTRRVQPEGGGRPMDVYDLTKRDTLIVVSGYKDELRARIIDRWLELEGQGSPALPRSFAEALQLAADQAREIEGLRPAVAALDRIADADGSFCITDAAKALQVRPSDLFAWLRGNGWIYRRPGAASDLGYHDKTASGLLEHKVTTVLRRDGSEKVTEQVRITAKGLTRLAKLVPPTIRRVQ</sequence>
<dbReference type="GO" id="GO:0003677">
    <property type="term" value="F:DNA binding"/>
    <property type="evidence" value="ECO:0007669"/>
    <property type="project" value="UniProtKB-KW"/>
</dbReference>
<dbReference type="InterPro" id="IPR005039">
    <property type="entry name" value="Ant_C"/>
</dbReference>
<evidence type="ECO:0000313" key="4">
    <source>
        <dbReference type="Proteomes" id="UP000272010"/>
    </source>
</evidence>
<dbReference type="AlphaFoldDB" id="A0A386UIC1"/>
<organism evidence="3 4">
    <name type="scientific">Paracoccus yeei</name>
    <dbReference type="NCBI Taxonomy" id="147645"/>
    <lineage>
        <taxon>Bacteria</taxon>
        <taxon>Pseudomonadati</taxon>
        <taxon>Pseudomonadota</taxon>
        <taxon>Alphaproteobacteria</taxon>
        <taxon>Rhodobacterales</taxon>
        <taxon>Paracoccaceae</taxon>
        <taxon>Paracoccus</taxon>
    </lineage>
</organism>
<reference evidence="4" key="1">
    <citation type="submission" date="2018-07" db="EMBL/GenBank/DDBJ databases">
        <title>Genome Structure of the Opportunistic Pathogen Paracoccus yeei (Alphaproteobacteria) and Identification of Putative Virulence Factors.</title>
        <authorList>
            <person name="Lasek R."/>
            <person name="Szuplewska M."/>
            <person name="Mitura M."/>
            <person name="Decewicz P."/>
            <person name="Chmielowska C."/>
            <person name="Pawlot A."/>
            <person name="Sentkowska D."/>
            <person name="Czarnecki J."/>
            <person name="Bartosik D."/>
        </authorList>
    </citation>
    <scope>NUCLEOTIDE SEQUENCE [LARGE SCALE GENOMIC DNA]</scope>
    <source>
        <strain evidence="4">CCUG 32053</strain>
    </source>
</reference>
<evidence type="ECO:0000256" key="1">
    <source>
        <dbReference type="SAM" id="MobiDB-lite"/>
    </source>
</evidence>
<feature type="region of interest" description="Disordered" evidence="1">
    <location>
        <begin position="1"/>
        <end position="21"/>
    </location>
</feature>
<dbReference type="Proteomes" id="UP000272010">
    <property type="component" value="Chromosome"/>
</dbReference>
<feature type="compositionally biased region" description="Polar residues" evidence="1">
    <location>
        <begin position="1"/>
        <end position="11"/>
    </location>
</feature>
<proteinExistence type="predicted"/>
<name>A0A386UIC1_9RHOB</name>
<dbReference type="Pfam" id="PF03374">
    <property type="entry name" value="ANT"/>
    <property type="match status" value="1"/>
</dbReference>
<dbReference type="EMBL" id="CP031078">
    <property type="protein sequence ID" value="AYF00435.1"/>
    <property type="molecule type" value="Genomic_DNA"/>
</dbReference>
<dbReference type="RefSeq" id="WP_233577717.1">
    <property type="nucleotide sequence ID" value="NZ_CP031078.1"/>
</dbReference>